<evidence type="ECO:0000313" key="4">
    <source>
        <dbReference type="Proteomes" id="UP001152759"/>
    </source>
</evidence>
<dbReference type="KEGG" id="btab:109032807"/>
<evidence type="ECO:0000313" key="3">
    <source>
        <dbReference type="EMBL" id="CAH0388044.1"/>
    </source>
</evidence>
<evidence type="ECO:0000256" key="1">
    <source>
        <dbReference type="SAM" id="MobiDB-lite"/>
    </source>
</evidence>
<feature type="region of interest" description="Disordered" evidence="1">
    <location>
        <begin position="176"/>
        <end position="225"/>
    </location>
</feature>
<feature type="signal peptide" evidence="2">
    <location>
        <begin position="1"/>
        <end position="22"/>
    </location>
</feature>
<dbReference type="Proteomes" id="UP001152759">
    <property type="component" value="Chromosome 4"/>
</dbReference>
<gene>
    <name evidence="3" type="ORF">BEMITA_LOCUS6994</name>
</gene>
<feature type="chain" id="PRO_5040496375" evidence="2">
    <location>
        <begin position="23"/>
        <end position="266"/>
    </location>
</feature>
<dbReference type="EMBL" id="OU963865">
    <property type="protein sequence ID" value="CAH0388044.1"/>
    <property type="molecule type" value="Genomic_DNA"/>
</dbReference>
<keyword evidence="2" id="KW-0732">Signal</keyword>
<sequence>MKVLPAIFFIVCIVTVPQRISAAQKSRRWWNIKGLFLKDQNLCQARCTRKHGYYYSSSSFEPHLAAVATIRWKGIKCWCAVPQKLLSLIEESYGAALAKKYRRYNRLGLTGRVRKRIMEKFAAHYIETKRAKFPIFISQAKMLRESFKLSELASESPSKIIQDTLMIPAPPAELSAVASPEKVPTPPQKISTPPKRTETPPKIEVLPPPPPPEPPKPKEPEFPPDLAEAAAKMNAVNARLGVDADEYKNRKIERARSQHLREQGFL</sequence>
<dbReference type="AlphaFoldDB" id="A0A9P0AB87"/>
<protein>
    <submittedName>
        <fullName evidence="3">Uncharacterized protein</fullName>
    </submittedName>
</protein>
<reference evidence="3" key="1">
    <citation type="submission" date="2021-12" db="EMBL/GenBank/DDBJ databases">
        <authorList>
            <person name="King R."/>
        </authorList>
    </citation>
    <scope>NUCLEOTIDE SEQUENCE</scope>
</reference>
<keyword evidence="4" id="KW-1185">Reference proteome</keyword>
<proteinExistence type="predicted"/>
<name>A0A9P0AB87_BEMTA</name>
<organism evidence="3 4">
    <name type="scientific">Bemisia tabaci</name>
    <name type="common">Sweetpotato whitefly</name>
    <name type="synonym">Aleurodes tabaci</name>
    <dbReference type="NCBI Taxonomy" id="7038"/>
    <lineage>
        <taxon>Eukaryota</taxon>
        <taxon>Metazoa</taxon>
        <taxon>Ecdysozoa</taxon>
        <taxon>Arthropoda</taxon>
        <taxon>Hexapoda</taxon>
        <taxon>Insecta</taxon>
        <taxon>Pterygota</taxon>
        <taxon>Neoptera</taxon>
        <taxon>Paraneoptera</taxon>
        <taxon>Hemiptera</taxon>
        <taxon>Sternorrhyncha</taxon>
        <taxon>Aleyrodoidea</taxon>
        <taxon>Aleyrodidae</taxon>
        <taxon>Aleyrodinae</taxon>
        <taxon>Bemisia</taxon>
    </lineage>
</organism>
<evidence type="ECO:0000256" key="2">
    <source>
        <dbReference type="SAM" id="SignalP"/>
    </source>
</evidence>
<accession>A0A9P0AB87</accession>